<dbReference type="AlphaFoldDB" id="A0A444ES26"/>
<protein>
    <recommendedName>
        <fullName evidence="4">Beta-amylase</fullName>
        <ecNumber evidence="4">3.2.1.2</ecNumber>
    </recommendedName>
</protein>
<dbReference type="InterPro" id="IPR001554">
    <property type="entry name" value="Glyco_hydro_14"/>
</dbReference>
<comment type="caution">
    <text evidence="5">The sequence shown here is derived from an EMBL/GenBank/DDBJ whole genome shotgun (WGS) entry which is preliminary data.</text>
</comment>
<reference evidence="5 6" key="1">
    <citation type="journal article" date="2014" name="Agronomy (Basel)">
        <title>A Draft Genome Sequence for Ensete ventricosum, the Drought-Tolerant Tree Against Hunger.</title>
        <authorList>
            <person name="Harrison J."/>
            <person name="Moore K.A."/>
            <person name="Paszkiewicz K."/>
            <person name="Jones T."/>
            <person name="Grant M."/>
            <person name="Ambacheew D."/>
            <person name="Muzemil S."/>
            <person name="Studholme D.J."/>
        </authorList>
    </citation>
    <scope>NUCLEOTIDE SEQUENCE [LARGE SCALE GENOMIC DNA]</scope>
</reference>
<dbReference type="Pfam" id="PF01373">
    <property type="entry name" value="Glyco_hydro_14"/>
    <property type="match status" value="1"/>
</dbReference>
<keyword evidence="4" id="KW-0326">Glycosidase</keyword>
<comment type="catalytic activity">
    <reaction evidence="4">
        <text>Hydrolysis of (1-&gt;4)-alpha-D-glucosidic linkages in polysaccharides so as to remove successive maltose units from the non-reducing ends of the chains.</text>
        <dbReference type="EC" id="3.2.1.2"/>
    </reaction>
</comment>
<sequence>IINSYCQLVNPEAVRQELRHLKSLSVDGVVVDCWWGIVEGWSPCKYNWSGYRELFTILREFELKLQVSL</sequence>
<evidence type="ECO:0000256" key="3">
    <source>
        <dbReference type="ARBA" id="ARBA00023326"/>
    </source>
</evidence>
<keyword evidence="2 4" id="KW-0119">Carbohydrate metabolism</keyword>
<dbReference type="SUPFAM" id="SSF51445">
    <property type="entry name" value="(Trans)glycosidases"/>
    <property type="match status" value="1"/>
</dbReference>
<keyword evidence="3 4" id="KW-0624">Polysaccharide degradation</keyword>
<dbReference type="Proteomes" id="UP000287651">
    <property type="component" value="Unassembled WGS sequence"/>
</dbReference>
<accession>A0A444ES26</accession>
<feature type="non-terminal residue" evidence="5">
    <location>
        <position position="1"/>
    </location>
</feature>
<organism evidence="5 6">
    <name type="scientific">Ensete ventricosum</name>
    <name type="common">Abyssinian banana</name>
    <name type="synonym">Musa ensete</name>
    <dbReference type="NCBI Taxonomy" id="4639"/>
    <lineage>
        <taxon>Eukaryota</taxon>
        <taxon>Viridiplantae</taxon>
        <taxon>Streptophyta</taxon>
        <taxon>Embryophyta</taxon>
        <taxon>Tracheophyta</taxon>
        <taxon>Spermatophyta</taxon>
        <taxon>Magnoliopsida</taxon>
        <taxon>Liliopsida</taxon>
        <taxon>Zingiberales</taxon>
        <taxon>Musaceae</taxon>
        <taxon>Ensete</taxon>
    </lineage>
</organism>
<proteinExistence type="inferred from homology"/>
<name>A0A444ES26_ENSVE</name>
<dbReference type="PRINTS" id="PR00750">
    <property type="entry name" value="BETAAMYLASE"/>
</dbReference>
<dbReference type="PANTHER" id="PTHR31352:SF8">
    <property type="entry name" value="BETA-AMYLASE 8"/>
    <property type="match status" value="1"/>
</dbReference>
<gene>
    <name evidence="5" type="ORF">B296_00038411</name>
</gene>
<dbReference type="GO" id="GO:0000272">
    <property type="term" value="P:polysaccharide catabolic process"/>
    <property type="evidence" value="ECO:0007669"/>
    <property type="project" value="UniProtKB-KW"/>
</dbReference>
<dbReference type="Gene3D" id="3.20.20.80">
    <property type="entry name" value="Glycosidases"/>
    <property type="match status" value="1"/>
</dbReference>
<evidence type="ECO:0000256" key="2">
    <source>
        <dbReference type="ARBA" id="ARBA00023277"/>
    </source>
</evidence>
<evidence type="ECO:0000256" key="4">
    <source>
        <dbReference type="RuleBase" id="RU000509"/>
    </source>
</evidence>
<dbReference type="InterPro" id="IPR017853">
    <property type="entry name" value="GH"/>
</dbReference>
<dbReference type="GO" id="GO:0016161">
    <property type="term" value="F:beta-amylase activity"/>
    <property type="evidence" value="ECO:0007669"/>
    <property type="project" value="UniProtKB-EC"/>
</dbReference>
<evidence type="ECO:0000313" key="5">
    <source>
        <dbReference type="EMBL" id="RRT68302.1"/>
    </source>
</evidence>
<evidence type="ECO:0000313" key="6">
    <source>
        <dbReference type="Proteomes" id="UP000287651"/>
    </source>
</evidence>
<comment type="similarity">
    <text evidence="1 4">Belongs to the glycosyl hydrolase 14 family.</text>
</comment>
<evidence type="ECO:0000256" key="1">
    <source>
        <dbReference type="ARBA" id="ARBA00005652"/>
    </source>
</evidence>
<keyword evidence="4" id="KW-0378">Hydrolase</keyword>
<dbReference type="EC" id="3.2.1.2" evidence="4"/>
<dbReference type="PANTHER" id="PTHR31352">
    <property type="entry name" value="BETA-AMYLASE 1, CHLOROPLASTIC"/>
    <property type="match status" value="1"/>
</dbReference>
<dbReference type="EMBL" id="AMZH03004738">
    <property type="protein sequence ID" value="RRT68302.1"/>
    <property type="molecule type" value="Genomic_DNA"/>
</dbReference>